<dbReference type="PROSITE" id="PS51384">
    <property type="entry name" value="FAD_FR"/>
    <property type="match status" value="1"/>
</dbReference>
<proteinExistence type="predicted"/>
<dbReference type="Pfam" id="PF00970">
    <property type="entry name" value="FAD_binding_6"/>
    <property type="match status" value="1"/>
</dbReference>
<dbReference type="InterPro" id="IPR017938">
    <property type="entry name" value="Riboflavin_synthase-like_b-brl"/>
</dbReference>
<dbReference type="InterPro" id="IPR008333">
    <property type="entry name" value="Cbr1-like_FAD-bd_dom"/>
</dbReference>
<dbReference type="RefSeq" id="WP_202008016.1">
    <property type="nucleotide sequence ID" value="NZ_JAERRB010000001.1"/>
</dbReference>
<feature type="domain" description="FAD-binding FR-type" evidence="1">
    <location>
        <begin position="16"/>
        <end position="114"/>
    </location>
</feature>
<evidence type="ECO:0000259" key="1">
    <source>
        <dbReference type="PROSITE" id="PS51384"/>
    </source>
</evidence>
<protein>
    <submittedName>
        <fullName evidence="2">Siderophore-interacting protein</fullName>
    </submittedName>
</protein>
<organism evidence="2 3">
    <name type="scientific">Chryseolinea lacunae</name>
    <dbReference type="NCBI Taxonomy" id="2801331"/>
    <lineage>
        <taxon>Bacteria</taxon>
        <taxon>Pseudomonadati</taxon>
        <taxon>Bacteroidota</taxon>
        <taxon>Cytophagia</taxon>
        <taxon>Cytophagales</taxon>
        <taxon>Fulvivirgaceae</taxon>
        <taxon>Chryseolinea</taxon>
    </lineage>
</organism>
<comment type="caution">
    <text evidence="2">The sequence shown here is derived from an EMBL/GenBank/DDBJ whole genome shotgun (WGS) entry which is preliminary data.</text>
</comment>
<accession>A0ABS1KMY3</accession>
<dbReference type="InterPro" id="IPR039374">
    <property type="entry name" value="SIP_fam"/>
</dbReference>
<keyword evidence="3" id="KW-1185">Reference proteome</keyword>
<dbReference type="EMBL" id="JAERRB010000001">
    <property type="protein sequence ID" value="MBL0740693.1"/>
    <property type="molecule type" value="Genomic_DNA"/>
</dbReference>
<evidence type="ECO:0000313" key="3">
    <source>
        <dbReference type="Proteomes" id="UP000613030"/>
    </source>
</evidence>
<dbReference type="Gene3D" id="2.40.30.10">
    <property type="entry name" value="Translation factors"/>
    <property type="match status" value="1"/>
</dbReference>
<dbReference type="PANTHER" id="PTHR30157:SF0">
    <property type="entry name" value="NADPH-DEPENDENT FERRIC-CHELATE REDUCTASE"/>
    <property type="match status" value="1"/>
</dbReference>
<dbReference type="InterPro" id="IPR017927">
    <property type="entry name" value="FAD-bd_FR_type"/>
</dbReference>
<gene>
    <name evidence="2" type="ORF">JI741_05660</name>
</gene>
<evidence type="ECO:0000313" key="2">
    <source>
        <dbReference type="EMBL" id="MBL0740693.1"/>
    </source>
</evidence>
<dbReference type="Proteomes" id="UP000613030">
    <property type="component" value="Unassembled WGS sequence"/>
</dbReference>
<dbReference type="SUPFAM" id="SSF63380">
    <property type="entry name" value="Riboflavin synthase domain-like"/>
    <property type="match status" value="1"/>
</dbReference>
<reference evidence="2 3" key="1">
    <citation type="submission" date="2021-01" db="EMBL/GenBank/DDBJ databases">
        <title>Chryseolinea sp. Jin1 Genome sequencing and assembly.</title>
        <authorList>
            <person name="Kim I."/>
        </authorList>
    </citation>
    <scope>NUCLEOTIDE SEQUENCE [LARGE SCALE GENOMIC DNA]</scope>
    <source>
        <strain evidence="2 3">Jin1</strain>
    </source>
</reference>
<dbReference type="PANTHER" id="PTHR30157">
    <property type="entry name" value="FERRIC REDUCTASE, NADPH-DEPENDENT"/>
    <property type="match status" value="1"/>
</dbReference>
<name>A0ABS1KMY3_9BACT</name>
<sequence length="226" mass="25473">MISTIPKWIGNLFEASLRPNFRVLATTYLSPQIKKIRFRGDLSKMNLQIGYANVIRVGETEYRNYTVAGHNAKDGTLDMIFHIHGHGVGSNFINSLNVGDELFISDPRGKKFYEPAVKQQVIFGDETSLGLACSFLRVLKENQHQFQFYFALGRENEQVLPLLGFENYTVLPKGPSSIPHYPDMPTANFILTGNAKSVHVFRKGLKNLTTGKIFSQGYWLEGKKGL</sequence>